<sequence>MDDASEVVISTVVNSRITMTMTATSTNTAAVRASVAALVDYLRDSLSESPPSFDWSSLRPYLWAISILGTAFSFLFLAFNLEFAGTPDSESYATQLRTKVGTATGISKKSDGPPPKVDENAEARPKGQGAEDLTTAKEIDKDVKIRKSEKTVPKTQVSPDGRGMTPVSETFLFQSIFAFSRSLLLHLLLQSFNVSAPTSYISNQTFNTIIVVLANVYLAYSMHGFRSYGEQKEGVAV</sequence>
<dbReference type="EMBL" id="JASNWA010000009">
    <property type="protein sequence ID" value="KAK3170067.1"/>
    <property type="molecule type" value="Genomic_DNA"/>
</dbReference>
<dbReference type="AlphaFoldDB" id="A0AAE0DGW6"/>
<keyword evidence="4" id="KW-1185">Reference proteome</keyword>
<proteinExistence type="predicted"/>
<feature type="compositionally biased region" description="Basic and acidic residues" evidence="1">
    <location>
        <begin position="108"/>
        <end position="125"/>
    </location>
</feature>
<keyword evidence="2" id="KW-0472">Membrane</keyword>
<keyword evidence="2" id="KW-1133">Transmembrane helix</keyword>
<evidence type="ECO:0000256" key="1">
    <source>
        <dbReference type="SAM" id="MobiDB-lite"/>
    </source>
</evidence>
<feature type="transmembrane region" description="Helical" evidence="2">
    <location>
        <begin position="61"/>
        <end position="81"/>
    </location>
</feature>
<gene>
    <name evidence="3" type="ORF">OEA41_009452</name>
</gene>
<protein>
    <submittedName>
        <fullName evidence="3">Uncharacterized protein</fullName>
    </submittedName>
</protein>
<feature type="region of interest" description="Disordered" evidence="1">
    <location>
        <begin position="103"/>
        <end position="135"/>
    </location>
</feature>
<comment type="caution">
    <text evidence="3">The sequence shown here is derived from an EMBL/GenBank/DDBJ whole genome shotgun (WGS) entry which is preliminary data.</text>
</comment>
<organism evidence="3 4">
    <name type="scientific">Lepraria neglecta</name>
    <dbReference type="NCBI Taxonomy" id="209136"/>
    <lineage>
        <taxon>Eukaryota</taxon>
        <taxon>Fungi</taxon>
        <taxon>Dikarya</taxon>
        <taxon>Ascomycota</taxon>
        <taxon>Pezizomycotina</taxon>
        <taxon>Lecanoromycetes</taxon>
        <taxon>OSLEUM clade</taxon>
        <taxon>Lecanoromycetidae</taxon>
        <taxon>Lecanorales</taxon>
        <taxon>Lecanorineae</taxon>
        <taxon>Stereocaulaceae</taxon>
        <taxon>Lepraria</taxon>
    </lineage>
</organism>
<dbReference type="Proteomes" id="UP001276659">
    <property type="component" value="Unassembled WGS sequence"/>
</dbReference>
<evidence type="ECO:0000313" key="4">
    <source>
        <dbReference type="Proteomes" id="UP001276659"/>
    </source>
</evidence>
<accession>A0AAE0DGW6</accession>
<name>A0AAE0DGW6_9LECA</name>
<evidence type="ECO:0000313" key="3">
    <source>
        <dbReference type="EMBL" id="KAK3170067.1"/>
    </source>
</evidence>
<evidence type="ECO:0000256" key="2">
    <source>
        <dbReference type="SAM" id="Phobius"/>
    </source>
</evidence>
<reference evidence="3" key="1">
    <citation type="submission" date="2022-11" db="EMBL/GenBank/DDBJ databases">
        <title>Chromosomal genome sequence assembly and mating type (MAT) locus characterization of the leprose asexual lichenized fungus Lepraria neglecta (Nyl.) Erichsen.</title>
        <authorList>
            <person name="Allen J.L."/>
            <person name="Pfeffer B."/>
        </authorList>
    </citation>
    <scope>NUCLEOTIDE SEQUENCE</scope>
    <source>
        <strain evidence="3">Allen 5258</strain>
    </source>
</reference>
<keyword evidence="2" id="KW-0812">Transmembrane</keyword>